<protein>
    <submittedName>
        <fullName evidence="1">Uncharacterized protein</fullName>
    </submittedName>
</protein>
<gene>
    <name evidence="1" type="primary">ORF87323</name>
</gene>
<dbReference type="AlphaFoldDB" id="A0A0B7A0U6"/>
<evidence type="ECO:0000313" key="1">
    <source>
        <dbReference type="EMBL" id="CEK73580.1"/>
    </source>
</evidence>
<dbReference type="EMBL" id="HACG01026715">
    <property type="protein sequence ID" value="CEK73580.1"/>
    <property type="molecule type" value="Transcribed_RNA"/>
</dbReference>
<sequence length="51" mass="5643">MSWGGTLIIGDYVHMLRNLIPKIFLTYADVVTAGRIFQDQPCWGDKPGSCG</sequence>
<name>A0A0B7A0U6_9EUPU</name>
<proteinExistence type="predicted"/>
<accession>A0A0B7A0U6</accession>
<organism evidence="1">
    <name type="scientific">Arion vulgaris</name>
    <dbReference type="NCBI Taxonomy" id="1028688"/>
    <lineage>
        <taxon>Eukaryota</taxon>
        <taxon>Metazoa</taxon>
        <taxon>Spiralia</taxon>
        <taxon>Lophotrochozoa</taxon>
        <taxon>Mollusca</taxon>
        <taxon>Gastropoda</taxon>
        <taxon>Heterobranchia</taxon>
        <taxon>Euthyneura</taxon>
        <taxon>Panpulmonata</taxon>
        <taxon>Eupulmonata</taxon>
        <taxon>Stylommatophora</taxon>
        <taxon>Helicina</taxon>
        <taxon>Arionoidea</taxon>
        <taxon>Arionidae</taxon>
        <taxon>Arion</taxon>
    </lineage>
</organism>
<reference evidence="1" key="1">
    <citation type="submission" date="2014-12" db="EMBL/GenBank/DDBJ databases">
        <title>Insight into the proteome of Arion vulgaris.</title>
        <authorList>
            <person name="Aradska J."/>
            <person name="Bulat T."/>
            <person name="Smidak R."/>
            <person name="Sarate P."/>
            <person name="Gangsoo J."/>
            <person name="Sialana F."/>
            <person name="Bilban M."/>
            <person name="Lubec G."/>
        </authorList>
    </citation>
    <scope>NUCLEOTIDE SEQUENCE</scope>
    <source>
        <tissue evidence="1">Skin</tissue>
    </source>
</reference>